<organism evidence="2 3">
    <name type="scientific">Phaeoacremonium minimum (strain UCR-PA7)</name>
    <name type="common">Esca disease fungus</name>
    <name type="synonym">Togninia minima</name>
    <dbReference type="NCBI Taxonomy" id="1286976"/>
    <lineage>
        <taxon>Eukaryota</taxon>
        <taxon>Fungi</taxon>
        <taxon>Dikarya</taxon>
        <taxon>Ascomycota</taxon>
        <taxon>Pezizomycotina</taxon>
        <taxon>Sordariomycetes</taxon>
        <taxon>Sordariomycetidae</taxon>
        <taxon>Togniniales</taxon>
        <taxon>Togniniaceae</taxon>
        <taxon>Phaeoacremonium</taxon>
    </lineage>
</organism>
<evidence type="ECO:0000313" key="3">
    <source>
        <dbReference type="Proteomes" id="UP000014074"/>
    </source>
</evidence>
<reference evidence="3" key="1">
    <citation type="journal article" date="2013" name="Genome Announc.">
        <title>Draft genome sequence of the ascomycete Phaeoacremonium aleophilum strain UCR-PA7, a causal agent of the esca disease complex in grapevines.</title>
        <authorList>
            <person name="Blanco-Ulate B."/>
            <person name="Rolshausen P."/>
            <person name="Cantu D."/>
        </authorList>
    </citation>
    <scope>NUCLEOTIDE SEQUENCE [LARGE SCALE GENOMIC DNA]</scope>
    <source>
        <strain evidence="3">UCR-PA7</strain>
    </source>
</reference>
<dbReference type="Proteomes" id="UP000014074">
    <property type="component" value="Unassembled WGS sequence"/>
</dbReference>
<name>R8BGW7_PHAM7</name>
<keyword evidence="3" id="KW-1185">Reference proteome</keyword>
<dbReference type="AlphaFoldDB" id="R8BGW7"/>
<dbReference type="HOGENOM" id="CLU_366457_0_0_1"/>
<gene>
    <name evidence="2" type="ORF">UCRPA7_5907</name>
</gene>
<feature type="compositionally biased region" description="Polar residues" evidence="1">
    <location>
        <begin position="47"/>
        <end position="72"/>
    </location>
</feature>
<proteinExistence type="predicted"/>
<dbReference type="EMBL" id="KB933210">
    <property type="protein sequence ID" value="EON98553.1"/>
    <property type="molecule type" value="Genomic_DNA"/>
</dbReference>
<evidence type="ECO:0000256" key="1">
    <source>
        <dbReference type="SAM" id="MobiDB-lite"/>
    </source>
</evidence>
<dbReference type="RefSeq" id="XP_007916642.1">
    <property type="nucleotide sequence ID" value="XM_007918451.1"/>
</dbReference>
<dbReference type="KEGG" id="tmn:UCRPA7_5907"/>
<feature type="compositionally biased region" description="Basic residues" evidence="1">
    <location>
        <begin position="37"/>
        <end position="46"/>
    </location>
</feature>
<dbReference type="OrthoDB" id="5428138at2759"/>
<evidence type="ECO:0000313" key="2">
    <source>
        <dbReference type="EMBL" id="EON98553.1"/>
    </source>
</evidence>
<dbReference type="GeneID" id="19326510"/>
<feature type="region of interest" description="Disordered" evidence="1">
    <location>
        <begin position="1"/>
        <end position="72"/>
    </location>
</feature>
<sequence>MANSGLKGRDGAKTSITPHPGLELPDGYVKPKSAGKQNKRRKKKKINTGSVQNQQATNVAASRTTNQGKNTISAPTYLRPIMAPIKANPADNKAKNQKVSQRDELIFGKLSGPVRFIEDDTSDICICDPRIGFNKAQYDLARAKKYKPEMLIAIKEDVKIPAKRERPNSPKYWLLQDLPQTICDEFPDGYAPKTHEEARAVLKHFPHVMLTTRVRIPPATVSICTNEPNIDAPKNTFLRVLRQVELGIKILENLASNYFAMANLAATCVTAFRIIDEKLTDRWNMTKGIFNLCEYTLDDIEHEETGEDASEIAKGVASRGVSKFLIVSPTHDTLDGCRGYKYRRPLAAKTEVVNTMKFFRALNNVGSTIQHLQLHRMGVLDTVLVKAMLPMLPNLKTLGVLQCPLITFYHTKKMLLIIKDHQDKHGAMDTNKPIKTAIGARLIFSYLPLALEAGQDHWFELSSSYCQFLEKLPLPDYFVPRVLNVVLRGDKLKEYLIEDTPTYIKHMFNMCGAVLGDGAFLTGDELVHETQYRGEKYAVWTEKWHCPTCDQDMPAFFFRHDGSCDACVLAPRIAEEIDHYKVEKRDLAASLYEECGAKLGDQMEDLRDNFHFGHMGFLVPASLENWTIDSAVQRAAQIDGLRALTTNVLQYVDRAEIHLLKPVGQALARVTRDRDWNDNQFVPKIDDLDPRNFEDRYLKAEDWDEMRRIRARKLEKAKAYCVLHGLPTDDEALRKTIRNVLANDWLKNKWTLDGPLPDDFF</sequence>
<protein>
    <submittedName>
        <fullName evidence="2">Uncharacterized protein</fullName>
    </submittedName>
</protein>
<accession>R8BGW7</accession>